<dbReference type="InterPro" id="IPR017475">
    <property type="entry name" value="EPS_sugar_tfrase"/>
</dbReference>
<dbReference type="GO" id="GO:0016020">
    <property type="term" value="C:membrane"/>
    <property type="evidence" value="ECO:0007669"/>
    <property type="project" value="UniProtKB-SubCell"/>
</dbReference>
<feature type="domain" description="Bacterial sugar transferase" evidence="8">
    <location>
        <begin position="277"/>
        <end position="458"/>
    </location>
</feature>
<keyword evidence="3 9" id="KW-0808">Transferase</keyword>
<evidence type="ECO:0000256" key="3">
    <source>
        <dbReference type="ARBA" id="ARBA00022679"/>
    </source>
</evidence>
<feature type="transmembrane region" description="Helical" evidence="7">
    <location>
        <begin position="15"/>
        <end position="36"/>
    </location>
</feature>
<comment type="subcellular location">
    <subcellularLocation>
        <location evidence="1">Membrane</location>
        <topology evidence="1">Multi-pass membrane protein</topology>
    </subcellularLocation>
</comment>
<keyword evidence="5 7" id="KW-1133">Transmembrane helix</keyword>
<protein>
    <submittedName>
        <fullName evidence="9">Exopolysaccharide biosynthesis polyprenyl glycosylphosphotransferase</fullName>
    </submittedName>
</protein>
<keyword evidence="4 7" id="KW-0812">Transmembrane</keyword>
<dbReference type="RefSeq" id="WP_105474171.1">
    <property type="nucleotide sequence ID" value="NZ_PVEO01000007.1"/>
</dbReference>
<dbReference type="Pfam" id="PF02397">
    <property type="entry name" value="Bac_transf"/>
    <property type="match status" value="1"/>
</dbReference>
<evidence type="ECO:0000256" key="2">
    <source>
        <dbReference type="ARBA" id="ARBA00006464"/>
    </source>
</evidence>
<dbReference type="PANTHER" id="PTHR30576">
    <property type="entry name" value="COLANIC BIOSYNTHESIS UDP-GLUCOSE LIPID CARRIER TRANSFERASE"/>
    <property type="match status" value="1"/>
</dbReference>
<keyword evidence="6 7" id="KW-0472">Membrane</keyword>
<dbReference type="InterPro" id="IPR003362">
    <property type="entry name" value="Bact_transf"/>
</dbReference>
<evidence type="ECO:0000256" key="1">
    <source>
        <dbReference type="ARBA" id="ARBA00004141"/>
    </source>
</evidence>
<dbReference type="EMBL" id="PVEO01000007">
    <property type="protein sequence ID" value="PQV47302.1"/>
    <property type="molecule type" value="Genomic_DNA"/>
</dbReference>
<proteinExistence type="inferred from homology"/>
<feature type="transmembrane region" description="Helical" evidence="7">
    <location>
        <begin position="48"/>
        <end position="67"/>
    </location>
</feature>
<dbReference type="Proteomes" id="UP000251545">
    <property type="component" value="Unassembled WGS sequence"/>
</dbReference>
<evidence type="ECO:0000256" key="4">
    <source>
        <dbReference type="ARBA" id="ARBA00022692"/>
    </source>
</evidence>
<feature type="transmembrane region" description="Helical" evidence="7">
    <location>
        <begin position="111"/>
        <end position="132"/>
    </location>
</feature>
<evidence type="ECO:0000256" key="6">
    <source>
        <dbReference type="ARBA" id="ARBA00023136"/>
    </source>
</evidence>
<dbReference type="Gene3D" id="3.40.50.720">
    <property type="entry name" value="NAD(P)-binding Rossmann-like Domain"/>
    <property type="match status" value="1"/>
</dbReference>
<evidence type="ECO:0000313" key="9">
    <source>
        <dbReference type="EMBL" id="PQV47302.1"/>
    </source>
</evidence>
<gene>
    <name evidence="9" type="ORF">CLV33_10784</name>
</gene>
<accession>A0A362X1S2</accession>
<evidence type="ECO:0000259" key="8">
    <source>
        <dbReference type="Pfam" id="PF02397"/>
    </source>
</evidence>
<evidence type="ECO:0000256" key="7">
    <source>
        <dbReference type="SAM" id="Phobius"/>
    </source>
</evidence>
<evidence type="ECO:0000256" key="5">
    <source>
        <dbReference type="ARBA" id="ARBA00022989"/>
    </source>
</evidence>
<dbReference type="AlphaFoldDB" id="A0A362X1S2"/>
<comment type="similarity">
    <text evidence="2">Belongs to the bacterial sugar transferase family.</text>
</comment>
<evidence type="ECO:0000313" key="10">
    <source>
        <dbReference type="Proteomes" id="UP000251545"/>
    </source>
</evidence>
<sequence>MPKNSIHFNISERKILLRIFDVVVVLFLLYVVGNTFHFDYFTITRLNWKWILVLVVYISVFGSIFELYDLQKSSKLDRVWINILLTTSITVLFYLLTPFLTPVLPENRLQILYFFVSIFGALFIWRFAYITFVTSPRFYKKALLVGETSNITTIINTFNDADPNYKIVGFINCEINKGEKVKFNGLKEYHPKQIYQIIKDENISEVVVASYNSENITPEIYTDLITLLESGVPIKEYTQVYEELTQRVPVQFVGKDFYKYFPFSRSNQNKMYLFFHRFFDVLISIIGILIGVLFIPLILLGNLIANKGPLLYTQERIGKNGNLFRIIKYRTMVVDAEKNGAVWAKKNDARITPFGKFMRNTRIDEIPQFINVLKGEMSLIGPRPERPHFVRELSQVLPFYETRHIVKPGLTGWAQVKTRYGASVDDSLLKLQHDLFYIKHRSFVLDVNILVKTLSTVIFFRGQ</sequence>
<name>A0A362X1S2_9FLAO</name>
<comment type="caution">
    <text evidence="9">The sequence shown here is derived from an EMBL/GenBank/DDBJ whole genome shotgun (WGS) entry which is preliminary data.</text>
</comment>
<dbReference type="PANTHER" id="PTHR30576:SF0">
    <property type="entry name" value="UNDECAPRENYL-PHOSPHATE N-ACETYLGALACTOSAMINYL 1-PHOSPHATE TRANSFERASE-RELATED"/>
    <property type="match status" value="1"/>
</dbReference>
<dbReference type="GO" id="GO:0016780">
    <property type="term" value="F:phosphotransferase activity, for other substituted phosphate groups"/>
    <property type="evidence" value="ECO:0007669"/>
    <property type="project" value="TreeGrafter"/>
</dbReference>
<organism evidence="9 10">
    <name type="scientific">Jejuia pallidilutea</name>
    <dbReference type="NCBI Taxonomy" id="504487"/>
    <lineage>
        <taxon>Bacteria</taxon>
        <taxon>Pseudomonadati</taxon>
        <taxon>Bacteroidota</taxon>
        <taxon>Flavobacteriia</taxon>
        <taxon>Flavobacteriales</taxon>
        <taxon>Flavobacteriaceae</taxon>
        <taxon>Jejuia</taxon>
    </lineage>
</organism>
<feature type="transmembrane region" description="Helical" evidence="7">
    <location>
        <begin position="79"/>
        <end position="99"/>
    </location>
</feature>
<feature type="transmembrane region" description="Helical" evidence="7">
    <location>
        <begin position="278"/>
        <end position="304"/>
    </location>
</feature>
<reference evidence="9 10" key="1">
    <citation type="submission" date="2018-02" db="EMBL/GenBank/DDBJ databases">
        <title>Genomic Encyclopedia of Archaeal and Bacterial Type Strains, Phase II (KMG-II): from individual species to whole genera.</title>
        <authorList>
            <person name="Goeker M."/>
        </authorList>
    </citation>
    <scope>NUCLEOTIDE SEQUENCE [LARGE SCALE GENOMIC DNA]</scope>
    <source>
        <strain evidence="9 10">DSM 21165</strain>
    </source>
</reference>
<dbReference type="NCBIfam" id="TIGR03025">
    <property type="entry name" value="EPS_sugtrans"/>
    <property type="match status" value="1"/>
</dbReference>